<dbReference type="GO" id="GO:0016020">
    <property type="term" value="C:membrane"/>
    <property type="evidence" value="ECO:0007669"/>
    <property type="project" value="UniProtKB-SubCell"/>
</dbReference>
<dbReference type="SUPFAM" id="SSF52096">
    <property type="entry name" value="ClpP/crotonase"/>
    <property type="match status" value="1"/>
</dbReference>
<dbReference type="InterPro" id="IPR056739">
    <property type="entry name" value="NfeD_membrane"/>
</dbReference>
<evidence type="ECO:0000313" key="9">
    <source>
        <dbReference type="EMBL" id="NBG88500.1"/>
    </source>
</evidence>
<dbReference type="EMBL" id="SUMG01000008">
    <property type="protein sequence ID" value="NBG88500.1"/>
    <property type="molecule type" value="Genomic_DNA"/>
</dbReference>
<dbReference type="Pfam" id="PF24961">
    <property type="entry name" value="NfeD_membrane"/>
    <property type="match status" value="1"/>
</dbReference>
<feature type="domain" description="NfeD integral membrane" evidence="7">
    <location>
        <begin position="251"/>
        <end position="371"/>
    </location>
</feature>
<keyword evidence="3 5" id="KW-1133">Transmembrane helix</keyword>
<dbReference type="Gene3D" id="3.90.226.10">
    <property type="entry name" value="2-enoyl-CoA Hydratase, Chain A, domain 1"/>
    <property type="match status" value="1"/>
</dbReference>
<evidence type="ECO:0000256" key="2">
    <source>
        <dbReference type="ARBA" id="ARBA00022692"/>
    </source>
</evidence>
<dbReference type="InterPro" id="IPR029045">
    <property type="entry name" value="ClpP/crotonase-like_dom_sf"/>
</dbReference>
<dbReference type="Pfam" id="PF25145">
    <property type="entry name" value="NfeD1b_N"/>
    <property type="match status" value="1"/>
</dbReference>
<feature type="transmembrane region" description="Helical" evidence="5">
    <location>
        <begin position="296"/>
        <end position="312"/>
    </location>
</feature>
<sequence length="455" mass="49313">MKSFQKMRHPWPLLILCFVMIASMLTVGYGQEDNKRATVYSIEVEGMVTAGTTSHIQRGIEMAEEEGAEALLILLNTPGGLVNATLDIVSDMINADVPIITYVYPDGGIAASAGTFILLGGHKAVMAPGTTIGAAMPVTMSPEGEGEPADDKTVQFLAGHIRSIAESRNRPADVAERFVTENLTLSGREAIELEIIDDIAEDIPALLEDIDGLEFVLKTRTVTLNTDNAEIQNIEKNTRDTITHLISNPQIAFILFLLGVYGLVIGFNAPETFFPEVLGAIALVLALYGLGLFEVNVFAAIMILLGVGLIIAEAYTPTYGVLGTGGVISMIFGIVYLPVEPLASERWLAEFRTIAIGVAIIASVLLIVIVAALYRLKKSKVIHGDDEFADIIGIVNDTIDPEGLIKVQGEIWRAKSKDAVTIQEGEKVRILNREGMVCIVEKEQGKHDERERKDK</sequence>
<feature type="transmembrane region" description="Helical" evidence="5">
    <location>
        <begin position="319"/>
        <end position="339"/>
    </location>
</feature>
<dbReference type="InterPro" id="IPR052165">
    <property type="entry name" value="Membrane_assoc_protease"/>
</dbReference>
<dbReference type="GO" id="GO:0004252">
    <property type="term" value="F:serine-type endopeptidase activity"/>
    <property type="evidence" value="ECO:0007669"/>
    <property type="project" value="InterPro"/>
</dbReference>
<dbReference type="Proteomes" id="UP000449710">
    <property type="component" value="Unassembled WGS sequence"/>
</dbReference>
<proteinExistence type="predicted"/>
<gene>
    <name evidence="9" type="ORF">ISALK_08295</name>
</gene>
<dbReference type="PRINTS" id="PR00127">
    <property type="entry name" value="CLPPROTEASEP"/>
</dbReference>
<feature type="transmembrane region" description="Helical" evidence="5">
    <location>
        <begin position="249"/>
        <end position="266"/>
    </location>
</feature>
<feature type="transmembrane region" description="Helical" evidence="5">
    <location>
        <begin position="351"/>
        <end position="374"/>
    </location>
</feature>
<dbReference type="GO" id="GO:0004176">
    <property type="term" value="F:ATP-dependent peptidase activity"/>
    <property type="evidence" value="ECO:0007669"/>
    <property type="project" value="InterPro"/>
</dbReference>
<keyword evidence="4 5" id="KW-0472">Membrane</keyword>
<dbReference type="AlphaFoldDB" id="A0AA44BET1"/>
<evidence type="ECO:0000256" key="5">
    <source>
        <dbReference type="SAM" id="Phobius"/>
    </source>
</evidence>
<organism evidence="9 10">
    <name type="scientific">Isachenkonia alkalipeptolytica</name>
    <dbReference type="NCBI Taxonomy" id="2565777"/>
    <lineage>
        <taxon>Bacteria</taxon>
        <taxon>Bacillati</taxon>
        <taxon>Bacillota</taxon>
        <taxon>Clostridia</taxon>
        <taxon>Eubacteriales</taxon>
        <taxon>Clostridiaceae</taxon>
        <taxon>Isachenkonia</taxon>
    </lineage>
</organism>
<evidence type="ECO:0000256" key="4">
    <source>
        <dbReference type="ARBA" id="ARBA00023136"/>
    </source>
</evidence>
<dbReference type="InterPro" id="IPR012340">
    <property type="entry name" value="NA-bd_OB-fold"/>
</dbReference>
<reference evidence="9 10" key="1">
    <citation type="submission" date="2019-04" db="EMBL/GenBank/DDBJ databases">
        <title>Isachenkonia alkalipeptolytica gen. nov. sp. nov. a new anaerobic, alkiliphilic organothrophic bacterium capable to reduce synthesized ferrihydrite isolated from a soda lake.</title>
        <authorList>
            <person name="Toshchakov S.V."/>
            <person name="Zavarzina D.G."/>
            <person name="Zhilina T.N."/>
            <person name="Kostrikina N.A."/>
            <person name="Kublanov I.V."/>
        </authorList>
    </citation>
    <scope>NUCLEOTIDE SEQUENCE [LARGE SCALE GENOMIC DNA]</scope>
    <source>
        <strain evidence="9 10">Z-1701</strain>
    </source>
</reference>
<dbReference type="GO" id="GO:0006508">
    <property type="term" value="P:proteolysis"/>
    <property type="evidence" value="ECO:0007669"/>
    <property type="project" value="InterPro"/>
</dbReference>
<dbReference type="InterPro" id="IPR001907">
    <property type="entry name" value="ClpP"/>
</dbReference>
<evidence type="ECO:0000259" key="6">
    <source>
        <dbReference type="Pfam" id="PF01957"/>
    </source>
</evidence>
<keyword evidence="2 5" id="KW-0812">Transmembrane</keyword>
<feature type="domain" description="NfeD1b N-terminal" evidence="8">
    <location>
        <begin position="38"/>
        <end position="190"/>
    </location>
</feature>
<evidence type="ECO:0000256" key="1">
    <source>
        <dbReference type="ARBA" id="ARBA00004141"/>
    </source>
</evidence>
<accession>A0AA44BET1</accession>
<dbReference type="SUPFAM" id="SSF141322">
    <property type="entry name" value="NfeD domain-like"/>
    <property type="match status" value="1"/>
</dbReference>
<evidence type="ECO:0000259" key="8">
    <source>
        <dbReference type="Pfam" id="PF25145"/>
    </source>
</evidence>
<dbReference type="CDD" id="cd07020">
    <property type="entry name" value="Clp_protease_NfeD_1"/>
    <property type="match status" value="1"/>
</dbReference>
<dbReference type="Gene3D" id="2.40.50.140">
    <property type="entry name" value="Nucleic acid-binding proteins"/>
    <property type="match status" value="1"/>
</dbReference>
<evidence type="ECO:0000256" key="3">
    <source>
        <dbReference type="ARBA" id="ARBA00022989"/>
    </source>
</evidence>
<comment type="caution">
    <text evidence="9">The sequence shown here is derived from an EMBL/GenBank/DDBJ whole genome shotgun (WGS) entry which is preliminary data.</text>
</comment>
<comment type="subcellular location">
    <subcellularLocation>
        <location evidence="1">Membrane</location>
        <topology evidence="1">Multi-pass membrane protein</topology>
    </subcellularLocation>
</comment>
<keyword evidence="10" id="KW-1185">Reference proteome</keyword>
<dbReference type="Pfam" id="PF01957">
    <property type="entry name" value="NfeD"/>
    <property type="match status" value="1"/>
</dbReference>
<feature type="domain" description="NfeD-like C-terminal" evidence="6">
    <location>
        <begin position="392"/>
        <end position="442"/>
    </location>
</feature>
<dbReference type="InterPro" id="IPR056738">
    <property type="entry name" value="NfeD1b_N"/>
</dbReference>
<dbReference type="PANTHER" id="PTHR33507">
    <property type="entry name" value="INNER MEMBRANE PROTEIN YBBJ"/>
    <property type="match status" value="1"/>
</dbReference>
<name>A0AA44BET1_9CLOT</name>
<evidence type="ECO:0000313" key="10">
    <source>
        <dbReference type="Proteomes" id="UP000449710"/>
    </source>
</evidence>
<protein>
    <submittedName>
        <fullName evidence="9">Nodulation protein NfeD</fullName>
    </submittedName>
</protein>
<dbReference type="InterPro" id="IPR002810">
    <property type="entry name" value="NfeD-like_C"/>
</dbReference>
<evidence type="ECO:0000259" key="7">
    <source>
        <dbReference type="Pfam" id="PF24961"/>
    </source>
</evidence>
<dbReference type="PANTHER" id="PTHR33507:SF4">
    <property type="entry name" value="NODULATION COMPETITIVENESS PROTEIN NFED"/>
    <property type="match status" value="1"/>
</dbReference>